<proteinExistence type="predicted"/>
<evidence type="ECO:0000256" key="3">
    <source>
        <dbReference type="SAM" id="SignalP"/>
    </source>
</evidence>
<reference evidence="5" key="1">
    <citation type="submission" date="2014-03" db="EMBL/GenBank/DDBJ databases">
        <authorList>
            <person name="Aksoy S."/>
            <person name="Warren W."/>
            <person name="Wilson R.K."/>
        </authorList>
    </citation>
    <scope>NUCLEOTIDE SEQUENCE [LARGE SCALE GENOMIC DNA]</scope>
    <source>
        <strain evidence="5">IAEA</strain>
    </source>
</reference>
<evidence type="ECO:0000313" key="4">
    <source>
        <dbReference type="EnsemblMetazoa" id="GBRI010520-PA"/>
    </source>
</evidence>
<keyword evidence="2" id="KW-1133">Transmembrane helix</keyword>
<accession>A0A1A9W8V6</accession>
<evidence type="ECO:0000256" key="2">
    <source>
        <dbReference type="SAM" id="Phobius"/>
    </source>
</evidence>
<dbReference type="InterPro" id="IPR009030">
    <property type="entry name" value="Growth_fac_rcpt_cys_sf"/>
</dbReference>
<dbReference type="VEuPathDB" id="VectorBase:GBRI010520"/>
<dbReference type="EnsemblMetazoa" id="GBRI010520-RA">
    <property type="protein sequence ID" value="GBRI010520-PA"/>
    <property type="gene ID" value="GBRI010520"/>
</dbReference>
<keyword evidence="3" id="KW-0732">Signal</keyword>
<name>A0A1A9W8V6_9MUSC</name>
<evidence type="ECO:0000313" key="5">
    <source>
        <dbReference type="Proteomes" id="UP000091820"/>
    </source>
</evidence>
<feature type="chain" id="PRO_5008400088" evidence="3">
    <location>
        <begin position="20"/>
        <end position="318"/>
    </location>
</feature>
<dbReference type="AlphaFoldDB" id="A0A1A9W8V6"/>
<sequence length="318" mass="36188">MIHCLLGFVLILKSPTASTVTNEVNLGARESIERYGLISPESAVTYQDLPCAPPTFFFRGRCYDKCPSQTYVMKHNDMMMMMDNVSSNTIPYQSEDEIDEELQSLERKRRYHYKALKVNEVNSDKETTTTGNEDYFGPNIMLSSCALCDITCRHCYGPLNSQCNLCFPGSQLRRIPFTNDTYCYVFAERSSGNNSHDNHSTTVQLTQSRFNFLLPLLNLLPTFITIIVIVFLIIYGWNYCLSKRTNNGGEMIAVYGYDRVALINSEDDEVEDNNIDGAPVYNDDSDDDQNDINNDTNDKEIVNDTVIKIYTDIEAEVL</sequence>
<feature type="signal peptide" evidence="3">
    <location>
        <begin position="1"/>
        <end position="19"/>
    </location>
</feature>
<evidence type="ECO:0000256" key="1">
    <source>
        <dbReference type="SAM" id="MobiDB-lite"/>
    </source>
</evidence>
<dbReference type="STRING" id="37001.A0A1A9W8V6"/>
<dbReference type="Proteomes" id="UP000091820">
    <property type="component" value="Unassembled WGS sequence"/>
</dbReference>
<dbReference type="SUPFAM" id="SSF57184">
    <property type="entry name" value="Growth factor receptor domain"/>
    <property type="match status" value="1"/>
</dbReference>
<organism evidence="4 5">
    <name type="scientific">Glossina brevipalpis</name>
    <dbReference type="NCBI Taxonomy" id="37001"/>
    <lineage>
        <taxon>Eukaryota</taxon>
        <taxon>Metazoa</taxon>
        <taxon>Ecdysozoa</taxon>
        <taxon>Arthropoda</taxon>
        <taxon>Hexapoda</taxon>
        <taxon>Insecta</taxon>
        <taxon>Pterygota</taxon>
        <taxon>Neoptera</taxon>
        <taxon>Endopterygota</taxon>
        <taxon>Diptera</taxon>
        <taxon>Brachycera</taxon>
        <taxon>Muscomorpha</taxon>
        <taxon>Hippoboscoidea</taxon>
        <taxon>Glossinidae</taxon>
        <taxon>Glossina</taxon>
    </lineage>
</organism>
<feature type="region of interest" description="Disordered" evidence="1">
    <location>
        <begin position="270"/>
        <end position="297"/>
    </location>
</feature>
<keyword evidence="5" id="KW-1185">Reference proteome</keyword>
<keyword evidence="2" id="KW-0812">Transmembrane</keyword>
<keyword evidence="2" id="KW-0472">Membrane</keyword>
<reference evidence="4" key="2">
    <citation type="submission" date="2020-05" db="UniProtKB">
        <authorList>
            <consortium name="EnsemblMetazoa"/>
        </authorList>
    </citation>
    <scope>IDENTIFICATION</scope>
    <source>
        <strain evidence="4">IAEA</strain>
    </source>
</reference>
<protein>
    <submittedName>
        <fullName evidence="4">Uncharacterized protein</fullName>
    </submittedName>
</protein>
<feature type="transmembrane region" description="Helical" evidence="2">
    <location>
        <begin position="212"/>
        <end position="237"/>
    </location>
</feature>